<gene>
    <name evidence="8" type="ORF">HLUCCA11_11135</name>
</gene>
<comment type="subcellular location">
    <subcellularLocation>
        <location evidence="1 6">Cell membrane</location>
        <topology evidence="1 6">Multi-pass membrane protein</topology>
    </subcellularLocation>
</comment>
<comment type="caution">
    <text evidence="8">The sequence shown here is derived from an EMBL/GenBank/DDBJ whole genome shotgun (WGS) entry which is preliminary data.</text>
</comment>
<reference evidence="8 9" key="1">
    <citation type="submission" date="2015-09" db="EMBL/GenBank/DDBJ databases">
        <title>Identification and resolution of microdiversity through metagenomic sequencing of parallel consortia.</title>
        <authorList>
            <person name="Nelson W.C."/>
            <person name="Romine M.F."/>
            <person name="Lindemann S.R."/>
        </authorList>
    </citation>
    <scope>NUCLEOTIDE SEQUENCE [LARGE SCALE GENOMIC DNA]</scope>
    <source>
        <strain evidence="8">Ana</strain>
    </source>
</reference>
<dbReference type="Pfam" id="PF09335">
    <property type="entry name" value="VTT_dom"/>
    <property type="match status" value="1"/>
</dbReference>
<keyword evidence="3 6" id="KW-0812">Transmembrane</keyword>
<keyword evidence="2 6" id="KW-1003">Cell membrane</keyword>
<evidence type="ECO:0000256" key="2">
    <source>
        <dbReference type="ARBA" id="ARBA00022475"/>
    </source>
</evidence>
<dbReference type="EMBL" id="LJZR01000013">
    <property type="protein sequence ID" value="KPQ35238.1"/>
    <property type="molecule type" value="Genomic_DNA"/>
</dbReference>
<feature type="transmembrane region" description="Helical" evidence="6">
    <location>
        <begin position="12"/>
        <end position="30"/>
    </location>
</feature>
<dbReference type="AlphaFoldDB" id="A0A0P7ZQ94"/>
<dbReference type="PANTHER" id="PTHR12677:SF59">
    <property type="entry name" value="GOLGI APPARATUS MEMBRANE PROTEIN TVP38-RELATED"/>
    <property type="match status" value="1"/>
</dbReference>
<evidence type="ECO:0000256" key="4">
    <source>
        <dbReference type="ARBA" id="ARBA00022989"/>
    </source>
</evidence>
<evidence type="ECO:0000256" key="1">
    <source>
        <dbReference type="ARBA" id="ARBA00004651"/>
    </source>
</evidence>
<feature type="transmembrane region" description="Helical" evidence="6">
    <location>
        <begin position="164"/>
        <end position="187"/>
    </location>
</feature>
<dbReference type="PROSITE" id="PS51257">
    <property type="entry name" value="PROKAR_LIPOPROTEIN"/>
    <property type="match status" value="1"/>
</dbReference>
<keyword evidence="4 6" id="KW-1133">Transmembrane helix</keyword>
<dbReference type="GO" id="GO:0005886">
    <property type="term" value="C:plasma membrane"/>
    <property type="evidence" value="ECO:0007669"/>
    <property type="project" value="UniProtKB-SubCell"/>
</dbReference>
<dbReference type="PANTHER" id="PTHR12677">
    <property type="entry name" value="GOLGI APPARATUS MEMBRANE PROTEIN TVP38-RELATED"/>
    <property type="match status" value="1"/>
</dbReference>
<comment type="caution">
    <text evidence="6">Lacks conserved residue(s) required for the propagation of feature annotation.</text>
</comment>
<sequence>MRTTWVLLRKKWVWLGLAIASCLAVLISHLPLDLWLTATQGWLSGQGMWAIPTFIAIYVVAAVLGLPNIVLILAAGPLFGLTEGVVSASVADTLSIAACFVIGQTVGRRWITHSVRENSRFHKLDRAFAQKGWKIVLLTRLSPVLPSNILNYGFSLTRIDFWEYLFFSWLGMLPVIFTYVYVGTFGARILTPNPQPENLIFQAVGLVTTLGVMVYATKLAAVALKTEDATTD</sequence>
<dbReference type="InterPro" id="IPR032816">
    <property type="entry name" value="VTT_dom"/>
</dbReference>
<comment type="similarity">
    <text evidence="6">Belongs to the TVP38/TMEM64 family.</text>
</comment>
<accession>A0A0P7ZQ94</accession>
<dbReference type="STRING" id="1666911.HLUCCA11_11135"/>
<proteinExistence type="inferred from homology"/>
<keyword evidence="5 6" id="KW-0472">Membrane</keyword>
<feature type="transmembrane region" description="Helical" evidence="6">
    <location>
        <begin position="199"/>
        <end position="216"/>
    </location>
</feature>
<evidence type="ECO:0000256" key="6">
    <source>
        <dbReference type="RuleBase" id="RU366058"/>
    </source>
</evidence>
<dbReference type="PATRIC" id="fig|1666911.3.peg.441"/>
<feature type="domain" description="VTT" evidence="7">
    <location>
        <begin position="67"/>
        <end position="184"/>
    </location>
</feature>
<evidence type="ECO:0000313" key="8">
    <source>
        <dbReference type="EMBL" id="KPQ35238.1"/>
    </source>
</evidence>
<evidence type="ECO:0000256" key="3">
    <source>
        <dbReference type="ARBA" id="ARBA00022692"/>
    </source>
</evidence>
<name>A0A0P7ZQ94_9CYAN</name>
<dbReference type="InterPro" id="IPR015414">
    <property type="entry name" value="TMEM64"/>
</dbReference>
<evidence type="ECO:0000259" key="7">
    <source>
        <dbReference type="Pfam" id="PF09335"/>
    </source>
</evidence>
<evidence type="ECO:0000313" key="9">
    <source>
        <dbReference type="Proteomes" id="UP000050465"/>
    </source>
</evidence>
<evidence type="ECO:0000256" key="5">
    <source>
        <dbReference type="ARBA" id="ARBA00023136"/>
    </source>
</evidence>
<feature type="transmembrane region" description="Helical" evidence="6">
    <location>
        <begin position="50"/>
        <end position="74"/>
    </location>
</feature>
<organism evidence="8 9">
    <name type="scientific">Phormidesmis priestleyi Ana</name>
    <dbReference type="NCBI Taxonomy" id="1666911"/>
    <lineage>
        <taxon>Bacteria</taxon>
        <taxon>Bacillati</taxon>
        <taxon>Cyanobacteriota</taxon>
        <taxon>Cyanophyceae</taxon>
        <taxon>Leptolyngbyales</taxon>
        <taxon>Leptolyngbyaceae</taxon>
        <taxon>Phormidesmis</taxon>
    </lineage>
</organism>
<protein>
    <recommendedName>
        <fullName evidence="6">TVP38/TMEM64 family membrane protein</fullName>
    </recommendedName>
</protein>
<dbReference type="Proteomes" id="UP000050465">
    <property type="component" value="Unassembled WGS sequence"/>
</dbReference>